<accession>A0A7K0KEW6</accession>
<evidence type="ECO:0000256" key="1">
    <source>
        <dbReference type="SAM" id="SignalP"/>
    </source>
</evidence>
<dbReference type="EMBL" id="VUNG01000015">
    <property type="protein sequence ID" value="MST84482.1"/>
    <property type="molecule type" value="Genomic_DNA"/>
</dbReference>
<keyword evidence="1" id="KW-0732">Signal</keyword>
<dbReference type="RefSeq" id="WP_154534065.1">
    <property type="nucleotide sequence ID" value="NZ_VUNG01000015.1"/>
</dbReference>
<evidence type="ECO:0000313" key="3">
    <source>
        <dbReference type="Proteomes" id="UP000438914"/>
    </source>
</evidence>
<comment type="caution">
    <text evidence="2">The sequence shown here is derived from an EMBL/GenBank/DDBJ whole genome shotgun (WGS) entry which is preliminary data.</text>
</comment>
<feature type="chain" id="PRO_5029784542" evidence="1">
    <location>
        <begin position="23"/>
        <end position="118"/>
    </location>
</feature>
<name>A0A7K0KEW6_9BACT</name>
<dbReference type="AlphaFoldDB" id="A0A7K0KEW6"/>
<protein>
    <submittedName>
        <fullName evidence="2">Uncharacterized protein</fullName>
    </submittedName>
</protein>
<gene>
    <name evidence="2" type="ORF">FYJ73_07330</name>
</gene>
<keyword evidence="3" id="KW-1185">Reference proteome</keyword>
<proteinExistence type="predicted"/>
<reference evidence="2 3" key="1">
    <citation type="submission" date="2019-08" db="EMBL/GenBank/DDBJ databases">
        <title>In-depth cultivation of the pig gut microbiome towards novel bacterial diversity and tailored functional studies.</title>
        <authorList>
            <person name="Wylensek D."/>
            <person name="Hitch T.C.A."/>
            <person name="Clavel T."/>
        </authorList>
    </citation>
    <scope>NUCLEOTIDE SEQUENCE [LARGE SCALE GENOMIC DNA]</scope>
    <source>
        <strain evidence="2 3">LKV-178-WT-2A</strain>
    </source>
</reference>
<sequence length="118" mass="13073">MKKMIFSLIAAMMLLGSVNSNAQNNVRNARPRQEMKQEVMRNTDRRSVPQKPAIIVDRVSDRTTDRVYVVKDYPRPVQVVAALPPHDPRPRRVDITSNTVVAAAVGAAVGVLVNAVTR</sequence>
<evidence type="ECO:0000313" key="2">
    <source>
        <dbReference type="EMBL" id="MST84482.1"/>
    </source>
</evidence>
<dbReference type="Proteomes" id="UP000438914">
    <property type="component" value="Unassembled WGS sequence"/>
</dbReference>
<organism evidence="2 3">
    <name type="scientific">Hallella mizrahii</name>
    <dbReference type="NCBI Taxonomy" id="2606637"/>
    <lineage>
        <taxon>Bacteria</taxon>
        <taxon>Pseudomonadati</taxon>
        <taxon>Bacteroidota</taxon>
        <taxon>Bacteroidia</taxon>
        <taxon>Bacteroidales</taxon>
        <taxon>Prevotellaceae</taxon>
        <taxon>Hallella</taxon>
    </lineage>
</organism>
<feature type="signal peptide" evidence="1">
    <location>
        <begin position="1"/>
        <end position="22"/>
    </location>
</feature>